<dbReference type="GO" id="GO:0003677">
    <property type="term" value="F:DNA binding"/>
    <property type="evidence" value="ECO:0007669"/>
    <property type="project" value="UniProtKB-KW"/>
</dbReference>
<dbReference type="Gene3D" id="3.70.10.10">
    <property type="match status" value="1"/>
</dbReference>
<comment type="subunit">
    <text evidence="4">Forms a ring-shaped head-to-tail homodimer around DNA which binds and tethers DNA polymerases and other proteins to the DNA. The DNA replisome complex has a single clamp-loading complex (3 tau and 1 each of delta, delta', psi and chi subunits) which binds 3 Pol III cores (1 core on the leading strand and 2 on the lagging strand) each with a beta sliding clamp dimer. Additional proteins in the replisome are other copies of gamma, psi and chi, Ssb, DNA helicase and RNA primase.</text>
</comment>
<comment type="subcellular location">
    <subcellularLocation>
        <location evidence="2">Cytoplasm</location>
    </subcellularLocation>
</comment>
<evidence type="ECO:0000256" key="10">
    <source>
        <dbReference type="ARBA" id="ARBA00023125"/>
    </source>
</evidence>
<dbReference type="InterPro" id="IPR046938">
    <property type="entry name" value="DNA_clamp_sf"/>
</dbReference>
<evidence type="ECO:0000256" key="2">
    <source>
        <dbReference type="ARBA" id="ARBA00004496"/>
    </source>
</evidence>
<sequence>MYLIIKKTNLKKIKNYLSISSNSIKNTSIFIIAKNKKLTFHLSTEIYYTKLELEENENLTIKKEGEALIEIKTLNSLINSLDLKNDLEIYHPEKNYLQFFSGKYQCNLVLLEFNEFQAEKIEIPSDISPLNISYSLLNNIYSKLKDFCKNSDNSIVSNAILTNIHLNKEENISYIEAWASDSYRTVYGEFDFESSKSFELNISPHILSLILGLFQEYKEIDFYLSNSDEYLICKKEEYTFKTKLNLSPYPEFIKWFNMDKKISFTVNKNDLLAAIDRNLLLTNKEIKTTIYRVDKDKLSIEYKDSEKGHCKETLKINSKSNEKIEFCLNNNLLKSLIKFIESEEIIFNVHDSLKPIVLLSNQKNLKFKQFILPARNV</sequence>
<comment type="caution">
    <text evidence="12">The sequence shown here is derived from an EMBL/GenBank/DDBJ whole genome shotgun (WGS) entry which is preliminary data.</text>
</comment>
<dbReference type="GO" id="GO:0009360">
    <property type="term" value="C:DNA polymerase III complex"/>
    <property type="evidence" value="ECO:0007669"/>
    <property type="project" value="InterPro"/>
</dbReference>
<keyword evidence="7" id="KW-0548">Nucleotidyltransferase</keyword>
<evidence type="ECO:0000256" key="3">
    <source>
        <dbReference type="ARBA" id="ARBA00010752"/>
    </source>
</evidence>
<evidence type="ECO:0000259" key="11">
    <source>
        <dbReference type="Pfam" id="PF02768"/>
    </source>
</evidence>
<dbReference type="Pfam" id="PF02768">
    <property type="entry name" value="DNA_pol3_beta_3"/>
    <property type="match status" value="1"/>
</dbReference>
<keyword evidence="5" id="KW-0963">Cytoplasm</keyword>
<dbReference type="PANTHER" id="PTHR30478:SF0">
    <property type="entry name" value="BETA SLIDING CLAMP"/>
    <property type="match status" value="1"/>
</dbReference>
<reference evidence="12 13" key="1">
    <citation type="submission" date="2019-01" db="EMBL/GenBank/DDBJ databases">
        <title>Draft genome sequences of Candidatus Mycoplasma haemohominis SWG34-3 identified from a patient with pyrexia, anemia and liver dysfunction.</title>
        <authorList>
            <person name="Sekizuka T."/>
            <person name="Hattori N."/>
            <person name="Katano H."/>
            <person name="Takuma T."/>
            <person name="Ito T."/>
            <person name="Arai N."/>
            <person name="Yanai R."/>
            <person name="Ishii S."/>
            <person name="Miura Y."/>
            <person name="Tokunaga T."/>
            <person name="Watanabe H."/>
            <person name="Nomura N."/>
            <person name="Eguchi J."/>
            <person name="Arai T."/>
            <person name="Hasegawa H."/>
            <person name="Nakamaki T."/>
            <person name="Wakita T."/>
            <person name="Niki Y."/>
            <person name="Kuroda M."/>
        </authorList>
    </citation>
    <scope>NUCLEOTIDE SEQUENCE [LARGE SCALE GENOMIC DNA]</scope>
    <source>
        <strain evidence="12">SWG34-3</strain>
    </source>
</reference>
<evidence type="ECO:0000256" key="9">
    <source>
        <dbReference type="ARBA" id="ARBA00022932"/>
    </source>
</evidence>
<keyword evidence="6" id="KW-0808">Transferase</keyword>
<comment type="function">
    <text evidence="1">Confers DNA tethering and processivity to DNA polymerases and other proteins. Acts as a clamp, forming a ring around DNA (a reaction catalyzed by the clamp-loading complex) which diffuses in an ATP-independent manner freely and bidirectionally along dsDNA. Initially characterized for its ability to contact the catalytic subunit of DNA polymerase III (Pol III), a complex, multichain enzyme responsible for most of the replicative synthesis in bacteria; Pol III exhibits 3'-5' exonuclease proofreading activity. The beta chain is required for initiation of replication as well as for processivity of DNA replication.</text>
</comment>
<evidence type="ECO:0000256" key="7">
    <source>
        <dbReference type="ARBA" id="ARBA00022695"/>
    </source>
</evidence>
<evidence type="ECO:0000256" key="1">
    <source>
        <dbReference type="ARBA" id="ARBA00002266"/>
    </source>
</evidence>
<keyword evidence="8" id="KW-0235">DNA replication</keyword>
<dbReference type="GO" id="GO:0006271">
    <property type="term" value="P:DNA strand elongation involved in DNA replication"/>
    <property type="evidence" value="ECO:0007669"/>
    <property type="project" value="TreeGrafter"/>
</dbReference>
<dbReference type="InterPro" id="IPR001001">
    <property type="entry name" value="DNA_polIII_beta"/>
</dbReference>
<accession>A0A478FPC8</accession>
<dbReference type="Proteomes" id="UP000324831">
    <property type="component" value="Unassembled WGS sequence"/>
</dbReference>
<protein>
    <submittedName>
        <fullName evidence="12">DNA polymerase III subunit beta</fullName>
    </submittedName>
</protein>
<dbReference type="InterPro" id="IPR022635">
    <property type="entry name" value="DNA_polIII_beta_C"/>
</dbReference>
<feature type="domain" description="DNA polymerase III beta sliding clamp C-terminal" evidence="11">
    <location>
        <begin position="259"/>
        <end position="375"/>
    </location>
</feature>
<dbReference type="SUPFAM" id="SSF55979">
    <property type="entry name" value="DNA clamp"/>
    <property type="match status" value="2"/>
</dbReference>
<dbReference type="PANTHER" id="PTHR30478">
    <property type="entry name" value="DNA POLYMERASE III SUBUNIT BETA"/>
    <property type="match status" value="1"/>
</dbReference>
<dbReference type="AlphaFoldDB" id="A0A478FPC8"/>
<name>A0A478FPC8_9MOLU</name>
<evidence type="ECO:0000256" key="8">
    <source>
        <dbReference type="ARBA" id="ARBA00022705"/>
    </source>
</evidence>
<dbReference type="Gene3D" id="3.10.150.10">
    <property type="entry name" value="DNA Polymerase III, subunit A, domain 2"/>
    <property type="match status" value="1"/>
</dbReference>
<proteinExistence type="inferred from homology"/>
<keyword evidence="9" id="KW-0239">DNA-directed DNA polymerase</keyword>
<organism evidence="12 13">
    <name type="scientific">Candidatus Mycoplasma haematohominis</name>
    <dbReference type="NCBI Taxonomy" id="1494318"/>
    <lineage>
        <taxon>Bacteria</taxon>
        <taxon>Bacillati</taxon>
        <taxon>Mycoplasmatota</taxon>
        <taxon>Mollicutes</taxon>
        <taxon>Mycoplasmataceae</taxon>
        <taxon>Mycoplasma</taxon>
    </lineage>
</organism>
<comment type="similarity">
    <text evidence="3">Belongs to the beta sliding clamp family.</text>
</comment>
<dbReference type="GO" id="GO:0003887">
    <property type="term" value="F:DNA-directed DNA polymerase activity"/>
    <property type="evidence" value="ECO:0007669"/>
    <property type="project" value="UniProtKB-KW"/>
</dbReference>
<evidence type="ECO:0000256" key="5">
    <source>
        <dbReference type="ARBA" id="ARBA00022490"/>
    </source>
</evidence>
<evidence type="ECO:0000313" key="12">
    <source>
        <dbReference type="EMBL" id="GCE63201.1"/>
    </source>
</evidence>
<evidence type="ECO:0000256" key="4">
    <source>
        <dbReference type="ARBA" id="ARBA00011400"/>
    </source>
</evidence>
<dbReference type="GO" id="GO:0008408">
    <property type="term" value="F:3'-5' exonuclease activity"/>
    <property type="evidence" value="ECO:0007669"/>
    <property type="project" value="InterPro"/>
</dbReference>
<keyword evidence="10" id="KW-0238">DNA-binding</keyword>
<evidence type="ECO:0000313" key="13">
    <source>
        <dbReference type="Proteomes" id="UP000324831"/>
    </source>
</evidence>
<dbReference type="EMBL" id="BIMN01000001">
    <property type="protein sequence ID" value="GCE63201.1"/>
    <property type="molecule type" value="Genomic_DNA"/>
</dbReference>
<evidence type="ECO:0000256" key="6">
    <source>
        <dbReference type="ARBA" id="ARBA00022679"/>
    </source>
</evidence>
<gene>
    <name evidence="12" type="primary">dnaN</name>
    <name evidence="12" type="ORF">MHSWG343_01790</name>
</gene>
<dbReference type="RefSeq" id="WP_216082804.1">
    <property type="nucleotide sequence ID" value="NZ_CACTIB010000008.1"/>
</dbReference>
<dbReference type="GO" id="GO:0005737">
    <property type="term" value="C:cytoplasm"/>
    <property type="evidence" value="ECO:0007669"/>
    <property type="project" value="UniProtKB-SubCell"/>
</dbReference>
<dbReference type="SMART" id="SM00480">
    <property type="entry name" value="POL3Bc"/>
    <property type="match status" value="1"/>
</dbReference>